<feature type="transmembrane region" description="Helical" evidence="6">
    <location>
        <begin position="367"/>
        <end position="388"/>
    </location>
</feature>
<feature type="transmembrane region" description="Helical" evidence="6">
    <location>
        <begin position="409"/>
        <end position="434"/>
    </location>
</feature>
<dbReference type="EMBL" id="CAXIEN010000551">
    <property type="protein sequence ID" value="CAL1300368.1"/>
    <property type="molecule type" value="Genomic_DNA"/>
</dbReference>
<comment type="subcellular location">
    <subcellularLocation>
        <location evidence="1">Membrane</location>
        <topology evidence="1">Multi-pass membrane protein</topology>
    </subcellularLocation>
</comment>
<feature type="domain" description="Major facilitator superfamily (MFS) profile" evidence="7">
    <location>
        <begin position="408"/>
        <end position="601"/>
    </location>
</feature>
<evidence type="ECO:0000256" key="1">
    <source>
        <dbReference type="ARBA" id="ARBA00004141"/>
    </source>
</evidence>
<dbReference type="PANTHER" id="PTHR16172">
    <property type="entry name" value="MAJOR FACILITATOR SUPERFAMILY DOMAIN-CONTAINING PROTEIN 6-LIKE"/>
    <property type="match status" value="1"/>
</dbReference>
<dbReference type="InterPro" id="IPR020846">
    <property type="entry name" value="MFS_dom"/>
</dbReference>
<dbReference type="Gene3D" id="1.20.1250.20">
    <property type="entry name" value="MFS general substrate transporter like domains"/>
    <property type="match status" value="3"/>
</dbReference>
<dbReference type="InterPro" id="IPR024989">
    <property type="entry name" value="MFS_assoc_dom"/>
</dbReference>
<comment type="caution">
    <text evidence="8">The sequence shown here is derived from an EMBL/GenBank/DDBJ whole genome shotgun (WGS) entry which is preliminary data.</text>
</comment>
<keyword evidence="9" id="KW-1185">Reference proteome</keyword>
<dbReference type="Proteomes" id="UP001497382">
    <property type="component" value="Unassembled WGS sequence"/>
</dbReference>
<evidence type="ECO:0000256" key="2">
    <source>
        <dbReference type="ARBA" id="ARBA00005241"/>
    </source>
</evidence>
<dbReference type="InterPro" id="IPR036259">
    <property type="entry name" value="MFS_trans_sf"/>
</dbReference>
<accession>A0AAV2BVP1</accession>
<dbReference type="GO" id="GO:0016020">
    <property type="term" value="C:membrane"/>
    <property type="evidence" value="ECO:0007669"/>
    <property type="project" value="UniProtKB-SubCell"/>
</dbReference>
<name>A0AAV2BVP1_9ARAC</name>
<evidence type="ECO:0000256" key="4">
    <source>
        <dbReference type="ARBA" id="ARBA00022989"/>
    </source>
</evidence>
<feature type="transmembrane region" description="Helical" evidence="6">
    <location>
        <begin position="300"/>
        <end position="320"/>
    </location>
</feature>
<feature type="transmembrane region" description="Helical" evidence="6">
    <location>
        <begin position="446"/>
        <end position="466"/>
    </location>
</feature>
<evidence type="ECO:0000256" key="5">
    <source>
        <dbReference type="ARBA" id="ARBA00023136"/>
    </source>
</evidence>
<feature type="transmembrane region" description="Helical" evidence="6">
    <location>
        <begin position="62"/>
        <end position="85"/>
    </location>
</feature>
<feature type="transmembrane region" description="Helical" evidence="6">
    <location>
        <begin position="341"/>
        <end position="361"/>
    </location>
</feature>
<keyword evidence="4 6" id="KW-1133">Transmembrane helix</keyword>
<evidence type="ECO:0000313" key="8">
    <source>
        <dbReference type="EMBL" id="CAL1300368.1"/>
    </source>
</evidence>
<proteinExistence type="inferred from homology"/>
<evidence type="ECO:0000256" key="6">
    <source>
        <dbReference type="SAM" id="Phobius"/>
    </source>
</evidence>
<evidence type="ECO:0000256" key="3">
    <source>
        <dbReference type="ARBA" id="ARBA00022692"/>
    </source>
</evidence>
<keyword evidence="3 6" id="KW-0812">Transmembrane</keyword>
<comment type="similarity">
    <text evidence="2">Belongs to the major facilitator superfamily. MFSD6 family.</text>
</comment>
<evidence type="ECO:0000313" key="9">
    <source>
        <dbReference type="Proteomes" id="UP001497382"/>
    </source>
</evidence>
<feature type="transmembrane region" description="Helical" evidence="6">
    <location>
        <begin position="473"/>
        <end position="492"/>
    </location>
</feature>
<sequence length="601" mass="67782">MTVERNGEDLGIHVHQKPTKTNSFWHIDKEMLRFKIHFFLYLGALAAAIPFIVVFAKERVGIAASSLGAVLTAQMFLFIFTKPLIGYIADYFNKLKAIICVLTVLNGLCYFLLLTIPKHNHEVFMNSTYLIDELVNKCDAGQNFTQNEAKFSFLKISNKNFTGDQSKNKTWSLCCIDNKFRDTLDKSITENKSSGNRLHDCNDIIKSNKQASQQCFSQSNFSNLSNCEDCSVLRNFSSVCVELIRSKNIECNVTDEFSLIILSNQNLNKILLSCDGYNVSENHPVVFKQRTVGDFQTIRFWAFAILFSTSSICANAIFTLSDTACCESIQKTGADFGKQRVWGSIGWGILAPVAGLINDYTQDFLESWILMAVMLLVFLWNISKLDLVKPHFSQNILRDVGTVLKSKEFLIFEMVILLNGMGAGMIWFYLMWFLKSIGGSDFLCGLSIAVQCFGGALPFMFFSGWIIQKFGHYQVLCASLLAYVIRFLWYSYLQNPWWVLPVEIFHGITYGLYYTVIASYGKLSAKPGTEATTQSILFSTHEGLGEGIGCILAGISFDYYGGHQTFFISAIFCASGFIASIFLPLFIRKQNRRLDVTQPQL</sequence>
<dbReference type="InterPro" id="IPR051717">
    <property type="entry name" value="MFS_MFSD6"/>
</dbReference>
<organism evidence="8 9">
    <name type="scientific">Larinioides sclopetarius</name>
    <dbReference type="NCBI Taxonomy" id="280406"/>
    <lineage>
        <taxon>Eukaryota</taxon>
        <taxon>Metazoa</taxon>
        <taxon>Ecdysozoa</taxon>
        <taxon>Arthropoda</taxon>
        <taxon>Chelicerata</taxon>
        <taxon>Arachnida</taxon>
        <taxon>Araneae</taxon>
        <taxon>Araneomorphae</taxon>
        <taxon>Entelegynae</taxon>
        <taxon>Araneoidea</taxon>
        <taxon>Araneidae</taxon>
        <taxon>Larinioides</taxon>
    </lineage>
</organism>
<feature type="transmembrane region" description="Helical" evidence="6">
    <location>
        <begin position="38"/>
        <end position="56"/>
    </location>
</feature>
<dbReference type="GO" id="GO:0022857">
    <property type="term" value="F:transmembrane transporter activity"/>
    <property type="evidence" value="ECO:0007669"/>
    <property type="project" value="InterPro"/>
</dbReference>
<dbReference type="AlphaFoldDB" id="A0AAV2BVP1"/>
<feature type="transmembrane region" description="Helical" evidence="6">
    <location>
        <begin position="97"/>
        <end position="116"/>
    </location>
</feature>
<dbReference type="PANTHER" id="PTHR16172:SF30">
    <property type="entry name" value="SUGAR BABY, ISOFORM C"/>
    <property type="match status" value="1"/>
</dbReference>
<feature type="transmembrane region" description="Helical" evidence="6">
    <location>
        <begin position="504"/>
        <end position="523"/>
    </location>
</feature>
<gene>
    <name evidence="8" type="ORF">LARSCL_LOCUS21905</name>
</gene>
<feature type="transmembrane region" description="Helical" evidence="6">
    <location>
        <begin position="566"/>
        <end position="587"/>
    </location>
</feature>
<keyword evidence="5 6" id="KW-0472">Membrane</keyword>
<dbReference type="Pfam" id="PF12832">
    <property type="entry name" value="MFS_1_like"/>
    <property type="match status" value="1"/>
</dbReference>
<dbReference type="PROSITE" id="PS50850">
    <property type="entry name" value="MFS"/>
    <property type="match status" value="1"/>
</dbReference>
<evidence type="ECO:0000259" key="7">
    <source>
        <dbReference type="PROSITE" id="PS50850"/>
    </source>
</evidence>
<reference evidence="8 9" key="1">
    <citation type="submission" date="2024-04" db="EMBL/GenBank/DDBJ databases">
        <authorList>
            <person name="Rising A."/>
            <person name="Reimegard J."/>
            <person name="Sonavane S."/>
            <person name="Akerstrom W."/>
            <person name="Nylinder S."/>
            <person name="Hedman E."/>
            <person name="Kallberg Y."/>
        </authorList>
    </citation>
    <scope>NUCLEOTIDE SEQUENCE [LARGE SCALE GENOMIC DNA]</scope>
</reference>
<dbReference type="SUPFAM" id="SSF103473">
    <property type="entry name" value="MFS general substrate transporter"/>
    <property type="match status" value="1"/>
</dbReference>
<protein>
    <recommendedName>
        <fullName evidence="7">Major facilitator superfamily (MFS) profile domain-containing protein</fullName>
    </recommendedName>
</protein>